<organism evidence="1 2">
    <name type="scientific">Roseimaritima ulvae</name>
    <dbReference type="NCBI Taxonomy" id="980254"/>
    <lineage>
        <taxon>Bacteria</taxon>
        <taxon>Pseudomonadati</taxon>
        <taxon>Planctomycetota</taxon>
        <taxon>Planctomycetia</taxon>
        <taxon>Pirellulales</taxon>
        <taxon>Pirellulaceae</taxon>
        <taxon>Roseimaritima</taxon>
    </lineage>
</organism>
<reference evidence="1 2" key="1">
    <citation type="submission" date="2019-08" db="EMBL/GenBank/DDBJ databases">
        <title>Deep-cultivation of Planctomycetes and their phenomic and genomic characterization uncovers novel biology.</title>
        <authorList>
            <person name="Wiegand S."/>
            <person name="Jogler M."/>
            <person name="Boedeker C."/>
            <person name="Pinto D."/>
            <person name="Vollmers J."/>
            <person name="Rivas-Marin E."/>
            <person name="Kohn T."/>
            <person name="Peeters S.H."/>
            <person name="Heuer A."/>
            <person name="Rast P."/>
            <person name="Oberbeckmann S."/>
            <person name="Bunk B."/>
            <person name="Jeske O."/>
            <person name="Meyerdierks A."/>
            <person name="Storesund J.E."/>
            <person name="Kallscheuer N."/>
            <person name="Luecker S."/>
            <person name="Lage O.M."/>
            <person name="Pohl T."/>
            <person name="Merkel B.J."/>
            <person name="Hornburger P."/>
            <person name="Mueller R.-W."/>
            <person name="Bruemmer F."/>
            <person name="Labrenz M."/>
            <person name="Spormann A.M."/>
            <person name="Op den Camp H."/>
            <person name="Overmann J."/>
            <person name="Amann R."/>
            <person name="Jetten M.S.M."/>
            <person name="Mascher T."/>
            <person name="Medema M.H."/>
            <person name="Devos D.P."/>
            <person name="Kaster A.-K."/>
            <person name="Ovreas L."/>
            <person name="Rohde M."/>
            <person name="Galperin M.Y."/>
            <person name="Jogler C."/>
        </authorList>
    </citation>
    <scope>NUCLEOTIDE SEQUENCE [LARGE SCALE GENOMIC DNA]</scope>
    <source>
        <strain evidence="1 2">UC8</strain>
    </source>
</reference>
<gene>
    <name evidence="1" type="ORF">UC8_44310</name>
</gene>
<protein>
    <submittedName>
        <fullName evidence="1">Uncharacterized protein</fullName>
    </submittedName>
</protein>
<sequence length="117" mass="12946">MQPNESLMSCEELARRIAQLDPDLPPAEVARLCLLILQAGETPSSLSDDAELLRHWRIAAFRLDAAADQHAAMACELDQLCGEGPVRFQPEQIWTLLKAVKIHSQILELYTGAPSLI</sequence>
<evidence type="ECO:0000313" key="2">
    <source>
        <dbReference type="Proteomes" id="UP000325286"/>
    </source>
</evidence>
<dbReference type="Proteomes" id="UP000325286">
    <property type="component" value="Chromosome"/>
</dbReference>
<accession>A0A5B9QZ07</accession>
<name>A0A5B9QZ07_9BACT</name>
<evidence type="ECO:0000313" key="1">
    <source>
        <dbReference type="EMBL" id="QEG42396.1"/>
    </source>
</evidence>
<dbReference type="KEGG" id="rul:UC8_44310"/>
<dbReference type="EMBL" id="CP042914">
    <property type="protein sequence ID" value="QEG42396.1"/>
    <property type="molecule type" value="Genomic_DNA"/>
</dbReference>
<dbReference type="RefSeq" id="WP_238388570.1">
    <property type="nucleotide sequence ID" value="NZ_LWSJ01000013.1"/>
</dbReference>
<keyword evidence="2" id="KW-1185">Reference proteome</keyword>
<proteinExistence type="predicted"/>
<dbReference type="AlphaFoldDB" id="A0A5B9QZ07"/>